<dbReference type="PROSITE" id="PS50977">
    <property type="entry name" value="HTH_TETR_2"/>
    <property type="match status" value="1"/>
</dbReference>
<name>A0A6A7ZS77_RHIML</name>
<dbReference type="EMBL" id="WISP01000144">
    <property type="protein sequence ID" value="MQW05803.1"/>
    <property type="molecule type" value="Genomic_DNA"/>
</dbReference>
<dbReference type="Gene3D" id="1.10.357.10">
    <property type="entry name" value="Tetracycline Repressor, domain 2"/>
    <property type="match status" value="1"/>
</dbReference>
<dbReference type="InterPro" id="IPR009057">
    <property type="entry name" value="Homeodomain-like_sf"/>
</dbReference>
<dbReference type="PANTHER" id="PTHR30055:SF223">
    <property type="entry name" value="HTH-TYPE TRANSCRIPTIONAL REGULATOR UIDR"/>
    <property type="match status" value="1"/>
</dbReference>
<dbReference type="GO" id="GO:0000976">
    <property type="term" value="F:transcription cis-regulatory region binding"/>
    <property type="evidence" value="ECO:0007669"/>
    <property type="project" value="TreeGrafter"/>
</dbReference>
<dbReference type="GO" id="GO:0003700">
    <property type="term" value="F:DNA-binding transcription factor activity"/>
    <property type="evidence" value="ECO:0007669"/>
    <property type="project" value="TreeGrafter"/>
</dbReference>
<evidence type="ECO:0000256" key="1">
    <source>
        <dbReference type="ARBA" id="ARBA00023125"/>
    </source>
</evidence>
<accession>A0A6A7ZS77</accession>
<protein>
    <submittedName>
        <fullName evidence="2">TetR family transcriptional regulator</fullName>
    </submittedName>
</protein>
<dbReference type="InterPro" id="IPR001647">
    <property type="entry name" value="HTH_TetR"/>
</dbReference>
<reference evidence="2" key="1">
    <citation type="journal article" date="2013" name="Genome Biol.">
        <title>Comparative genomics of the core and accessory genomes of 48 Sinorhizobium strains comprising five genospecies.</title>
        <authorList>
            <person name="Sugawara M."/>
            <person name="Epstein B."/>
            <person name="Badgley B.D."/>
            <person name="Unno T."/>
            <person name="Xu L."/>
            <person name="Reese J."/>
            <person name="Gyaneshwar P."/>
            <person name="Denny R."/>
            <person name="Mudge J."/>
            <person name="Bharti A.K."/>
            <person name="Farmer A.D."/>
            <person name="May G.D."/>
            <person name="Woodward J.E."/>
            <person name="Medigue C."/>
            <person name="Vallenet D."/>
            <person name="Lajus A."/>
            <person name="Rouy Z."/>
            <person name="Martinez-Vaz B."/>
            <person name="Tiffin P."/>
            <person name="Young N.D."/>
            <person name="Sadowsky M.J."/>
        </authorList>
    </citation>
    <scope>NUCLEOTIDE SEQUENCE</scope>
    <source>
        <strain evidence="2">M30</strain>
    </source>
</reference>
<comment type="caution">
    <text evidence="2">The sequence shown here is derived from an EMBL/GenBank/DDBJ whole genome shotgun (WGS) entry which is preliminary data.</text>
</comment>
<dbReference type="InterPro" id="IPR050109">
    <property type="entry name" value="HTH-type_TetR-like_transc_reg"/>
</dbReference>
<proteinExistence type="predicted"/>
<sequence>MRCDRRCGGVKYRSWAQILCERHAKACRFGRRREAGGWLRLKASSYILQVSYFWYIVMSSRPNKMQPPAKRVRLSREQRRRQLLDLAWHLVREEGSDALTLPRLSQEAAVAKPVVYDHFGTRNGLLIALYRDFDARQTEMIDAALAGSGPTLEDRARVIATSYVDCVLAQGREMPGVLAALAGSPELEAVKRDYQLAFIEKCRRALAAFVGRRGIEPAGFWAMLGAANALSDAASTGEITAEQAQDELFETIVAMIERSHP</sequence>
<dbReference type="PANTHER" id="PTHR30055">
    <property type="entry name" value="HTH-TYPE TRANSCRIPTIONAL REGULATOR RUTR"/>
    <property type="match status" value="1"/>
</dbReference>
<gene>
    <name evidence="2" type="ORF">GHK45_19245</name>
</gene>
<dbReference type="SUPFAM" id="SSF46689">
    <property type="entry name" value="Homeodomain-like"/>
    <property type="match status" value="1"/>
</dbReference>
<keyword evidence="1" id="KW-0238">DNA-binding</keyword>
<dbReference type="AlphaFoldDB" id="A0A6A7ZS77"/>
<dbReference type="Pfam" id="PF00440">
    <property type="entry name" value="TetR_N"/>
    <property type="match status" value="1"/>
</dbReference>
<evidence type="ECO:0000313" key="2">
    <source>
        <dbReference type="EMBL" id="MQW05803.1"/>
    </source>
</evidence>
<organism evidence="2">
    <name type="scientific">Rhizobium meliloti</name>
    <name type="common">Ensifer meliloti</name>
    <name type="synonym">Sinorhizobium meliloti</name>
    <dbReference type="NCBI Taxonomy" id="382"/>
    <lineage>
        <taxon>Bacteria</taxon>
        <taxon>Pseudomonadati</taxon>
        <taxon>Pseudomonadota</taxon>
        <taxon>Alphaproteobacteria</taxon>
        <taxon>Hyphomicrobiales</taxon>
        <taxon>Rhizobiaceae</taxon>
        <taxon>Sinorhizobium/Ensifer group</taxon>
        <taxon>Sinorhizobium</taxon>
    </lineage>
</organism>